<keyword evidence="3" id="KW-1185">Reference proteome</keyword>
<evidence type="ECO:0000256" key="1">
    <source>
        <dbReference type="SAM" id="MobiDB-lite"/>
    </source>
</evidence>
<evidence type="ECO:0000313" key="2">
    <source>
        <dbReference type="EMBL" id="SFH61218.1"/>
    </source>
</evidence>
<sequence>MTAATRPPQAARQARGAARPARPARVPGPTRDLPPPAAGRLAGGIAR</sequence>
<evidence type="ECO:0000313" key="3">
    <source>
        <dbReference type="Proteomes" id="UP000199377"/>
    </source>
</evidence>
<dbReference type="Proteomes" id="UP000199377">
    <property type="component" value="Unassembled WGS sequence"/>
</dbReference>
<name>A0A1I3BG05_9RHOB</name>
<feature type="compositionally biased region" description="Low complexity" evidence="1">
    <location>
        <begin position="1"/>
        <end position="31"/>
    </location>
</feature>
<feature type="region of interest" description="Disordered" evidence="1">
    <location>
        <begin position="1"/>
        <end position="47"/>
    </location>
</feature>
<reference evidence="2 3" key="1">
    <citation type="submission" date="2016-10" db="EMBL/GenBank/DDBJ databases">
        <authorList>
            <person name="de Groot N.N."/>
        </authorList>
    </citation>
    <scope>NUCLEOTIDE SEQUENCE [LARGE SCALE GENOMIC DNA]</scope>
    <source>
        <strain evidence="2 3">CGMCC 1.11030</strain>
    </source>
</reference>
<accession>A0A1I3BG05</accession>
<dbReference type="EMBL" id="FOQH01000001">
    <property type="protein sequence ID" value="SFH61218.1"/>
    <property type="molecule type" value="Genomic_DNA"/>
</dbReference>
<dbReference type="AlphaFoldDB" id="A0A1I3BG05"/>
<gene>
    <name evidence="2" type="ORF">SAMN05216258_10164</name>
</gene>
<protein>
    <submittedName>
        <fullName evidence="2">Uncharacterized protein</fullName>
    </submittedName>
</protein>
<organism evidence="2 3">
    <name type="scientific">Albimonas pacifica</name>
    <dbReference type="NCBI Taxonomy" id="1114924"/>
    <lineage>
        <taxon>Bacteria</taxon>
        <taxon>Pseudomonadati</taxon>
        <taxon>Pseudomonadota</taxon>
        <taxon>Alphaproteobacteria</taxon>
        <taxon>Rhodobacterales</taxon>
        <taxon>Paracoccaceae</taxon>
        <taxon>Albimonas</taxon>
    </lineage>
</organism>
<proteinExistence type="predicted"/>